<protein>
    <recommendedName>
        <fullName evidence="3">Transcriptional regulator</fullName>
    </recommendedName>
</protein>
<dbReference type="Proteomes" id="UP001597063">
    <property type="component" value="Unassembled WGS sequence"/>
</dbReference>
<dbReference type="EMBL" id="JBHTGP010000011">
    <property type="protein sequence ID" value="MFD0686825.1"/>
    <property type="molecule type" value="Genomic_DNA"/>
</dbReference>
<evidence type="ECO:0008006" key="3">
    <source>
        <dbReference type="Google" id="ProtNLM"/>
    </source>
</evidence>
<keyword evidence="2" id="KW-1185">Reference proteome</keyword>
<dbReference type="SUPFAM" id="SSF48452">
    <property type="entry name" value="TPR-like"/>
    <property type="match status" value="1"/>
</dbReference>
<dbReference type="Gene3D" id="1.25.40.10">
    <property type="entry name" value="Tetratricopeptide repeat domain"/>
    <property type="match status" value="1"/>
</dbReference>
<gene>
    <name evidence="1" type="ORF">ACFQZM_20165</name>
</gene>
<proteinExistence type="predicted"/>
<dbReference type="InterPro" id="IPR011990">
    <property type="entry name" value="TPR-like_helical_dom_sf"/>
</dbReference>
<name>A0ABW2XME3_9ACTN</name>
<evidence type="ECO:0000313" key="1">
    <source>
        <dbReference type="EMBL" id="MFD0686825.1"/>
    </source>
</evidence>
<evidence type="ECO:0000313" key="2">
    <source>
        <dbReference type="Proteomes" id="UP001597063"/>
    </source>
</evidence>
<sequence>MLIRDARAAVRLTEGEARRTASAVLADLYALVQHELVWAAEPELIWVVADRSMSAAHDADRPLALAGAAWTLAMVQRSAGDLDGALELVDEASVLLRPRLEDGDDELRAMYGALHLHAAMTSARDEKEGDALRHLDEGQATAERLPPGYHHPWTQFGASNVAVHAVSIRADLSKSSAAREEARRIDPDTIPSRERRARLMVETARTYHQRNDHAAALDWLERAYPVCNDSVHYSPQARQMVSDAVDHGGPMIDRRSRTFATLLDLPV</sequence>
<accession>A0ABW2XME3</accession>
<dbReference type="RefSeq" id="WP_131760330.1">
    <property type="nucleotide sequence ID" value="NZ_CAACUY010000111.1"/>
</dbReference>
<reference evidence="2" key="1">
    <citation type="journal article" date="2019" name="Int. J. Syst. Evol. Microbiol.">
        <title>The Global Catalogue of Microorganisms (GCM) 10K type strain sequencing project: providing services to taxonomists for standard genome sequencing and annotation.</title>
        <authorList>
            <consortium name="The Broad Institute Genomics Platform"/>
            <consortium name="The Broad Institute Genome Sequencing Center for Infectious Disease"/>
            <person name="Wu L."/>
            <person name="Ma J."/>
        </authorList>
    </citation>
    <scope>NUCLEOTIDE SEQUENCE [LARGE SCALE GENOMIC DNA]</scope>
    <source>
        <strain evidence="2">JCM 9371</strain>
    </source>
</reference>
<comment type="caution">
    <text evidence="1">The sequence shown here is derived from an EMBL/GenBank/DDBJ whole genome shotgun (WGS) entry which is preliminary data.</text>
</comment>
<organism evidence="1 2">
    <name type="scientific">Actinomadura fibrosa</name>
    <dbReference type="NCBI Taxonomy" id="111802"/>
    <lineage>
        <taxon>Bacteria</taxon>
        <taxon>Bacillati</taxon>
        <taxon>Actinomycetota</taxon>
        <taxon>Actinomycetes</taxon>
        <taxon>Streptosporangiales</taxon>
        <taxon>Thermomonosporaceae</taxon>
        <taxon>Actinomadura</taxon>
    </lineage>
</organism>